<dbReference type="Pfam" id="PF08352">
    <property type="entry name" value="oligo_HPY"/>
    <property type="match status" value="1"/>
</dbReference>
<comment type="caution">
    <text evidence="6">The sequence shown here is derived from an EMBL/GenBank/DDBJ whole genome shotgun (WGS) entry which is preliminary data.</text>
</comment>
<dbReference type="Pfam" id="PF00005">
    <property type="entry name" value="ABC_tran"/>
    <property type="match status" value="1"/>
</dbReference>
<evidence type="ECO:0000256" key="4">
    <source>
        <dbReference type="ARBA" id="ARBA00022840"/>
    </source>
</evidence>
<feature type="domain" description="ABC transporter" evidence="5">
    <location>
        <begin position="20"/>
        <end position="270"/>
    </location>
</feature>
<dbReference type="InterPro" id="IPR027417">
    <property type="entry name" value="P-loop_NTPase"/>
</dbReference>
<evidence type="ECO:0000256" key="2">
    <source>
        <dbReference type="ARBA" id="ARBA00022448"/>
    </source>
</evidence>
<keyword evidence="7" id="KW-1185">Reference proteome</keyword>
<dbReference type="Gene3D" id="3.40.50.300">
    <property type="entry name" value="P-loop containing nucleotide triphosphate hydrolases"/>
    <property type="match status" value="1"/>
</dbReference>
<dbReference type="InterPro" id="IPR050319">
    <property type="entry name" value="ABC_transp_ATP-bind"/>
</dbReference>
<dbReference type="CDD" id="cd03257">
    <property type="entry name" value="ABC_NikE_OppD_transporters"/>
    <property type="match status" value="1"/>
</dbReference>
<dbReference type="InterPro" id="IPR017871">
    <property type="entry name" value="ABC_transporter-like_CS"/>
</dbReference>
<evidence type="ECO:0000313" key="7">
    <source>
        <dbReference type="Proteomes" id="UP000265692"/>
    </source>
</evidence>
<dbReference type="SMART" id="SM00382">
    <property type="entry name" value="AAA"/>
    <property type="match status" value="1"/>
</dbReference>
<dbReference type="GO" id="GO:0015833">
    <property type="term" value="P:peptide transport"/>
    <property type="evidence" value="ECO:0007669"/>
    <property type="project" value="InterPro"/>
</dbReference>
<dbReference type="InterPro" id="IPR003439">
    <property type="entry name" value="ABC_transporter-like_ATP-bd"/>
</dbReference>
<dbReference type="NCBIfam" id="TIGR01727">
    <property type="entry name" value="oligo_HPY"/>
    <property type="match status" value="1"/>
</dbReference>
<reference evidence="6 7" key="1">
    <citation type="submission" date="2018-08" db="EMBL/GenBank/DDBJ databases">
        <title>Lysinibacillus sp. YLB-03 draft genome sequence.</title>
        <authorList>
            <person name="Yu L."/>
        </authorList>
    </citation>
    <scope>NUCLEOTIDE SEQUENCE [LARGE SCALE GENOMIC DNA]</scope>
    <source>
        <strain evidence="6 7">YLB-03</strain>
    </source>
</reference>
<evidence type="ECO:0000313" key="6">
    <source>
        <dbReference type="EMBL" id="RHW39546.1"/>
    </source>
</evidence>
<evidence type="ECO:0000256" key="3">
    <source>
        <dbReference type="ARBA" id="ARBA00022741"/>
    </source>
</evidence>
<dbReference type="PROSITE" id="PS50893">
    <property type="entry name" value="ABC_TRANSPORTER_2"/>
    <property type="match status" value="1"/>
</dbReference>
<evidence type="ECO:0000259" key="5">
    <source>
        <dbReference type="PROSITE" id="PS50893"/>
    </source>
</evidence>
<dbReference type="FunFam" id="3.40.50.300:FF:000016">
    <property type="entry name" value="Oligopeptide ABC transporter ATP-binding component"/>
    <property type="match status" value="1"/>
</dbReference>
<protein>
    <submittedName>
        <fullName evidence="6">ATP-binding cassette domain-containing protein</fullName>
    </submittedName>
</protein>
<keyword evidence="4 6" id="KW-0067">ATP-binding</keyword>
<dbReference type="RefSeq" id="WP_118874558.1">
    <property type="nucleotide sequence ID" value="NZ_QWEI01000001.1"/>
</dbReference>
<keyword evidence="3" id="KW-0547">Nucleotide-binding</keyword>
<dbReference type="AlphaFoldDB" id="A0A396SD70"/>
<dbReference type="GO" id="GO:0055085">
    <property type="term" value="P:transmembrane transport"/>
    <property type="evidence" value="ECO:0007669"/>
    <property type="project" value="UniProtKB-ARBA"/>
</dbReference>
<dbReference type="GO" id="GO:0016887">
    <property type="term" value="F:ATP hydrolysis activity"/>
    <property type="evidence" value="ECO:0007669"/>
    <property type="project" value="InterPro"/>
</dbReference>
<keyword evidence="2" id="KW-0813">Transport</keyword>
<dbReference type="GO" id="GO:0005524">
    <property type="term" value="F:ATP binding"/>
    <property type="evidence" value="ECO:0007669"/>
    <property type="project" value="UniProtKB-KW"/>
</dbReference>
<dbReference type="PROSITE" id="PS00211">
    <property type="entry name" value="ABC_TRANSPORTER_1"/>
    <property type="match status" value="1"/>
</dbReference>
<dbReference type="EMBL" id="QWEI01000001">
    <property type="protein sequence ID" value="RHW39546.1"/>
    <property type="molecule type" value="Genomic_DNA"/>
</dbReference>
<dbReference type="Proteomes" id="UP000265692">
    <property type="component" value="Unassembled WGS sequence"/>
</dbReference>
<gene>
    <name evidence="6" type="ORF">D1B33_01490</name>
</gene>
<evidence type="ECO:0000256" key="1">
    <source>
        <dbReference type="ARBA" id="ARBA00005417"/>
    </source>
</evidence>
<accession>A0A396SD70</accession>
<proteinExistence type="inferred from homology"/>
<organism evidence="6 7">
    <name type="scientific">Ureibacillus yapensis</name>
    <dbReference type="NCBI Taxonomy" id="2304605"/>
    <lineage>
        <taxon>Bacteria</taxon>
        <taxon>Bacillati</taxon>
        <taxon>Bacillota</taxon>
        <taxon>Bacilli</taxon>
        <taxon>Bacillales</taxon>
        <taxon>Caryophanaceae</taxon>
        <taxon>Ureibacillus</taxon>
    </lineage>
</organism>
<comment type="similarity">
    <text evidence="1">Belongs to the ABC transporter superfamily.</text>
</comment>
<dbReference type="SUPFAM" id="SSF52540">
    <property type="entry name" value="P-loop containing nucleoside triphosphate hydrolases"/>
    <property type="match status" value="1"/>
</dbReference>
<sequence length="348" mass="39591">MVHIMEKKNKQQAKEEQYLLEVKGLKKYFDVSEGWLKKEKQYLKAVDDIDFYVKQGETLGIVGESGCGKSTTGNLIMQLLDKTEGEILFEGVDLSTLKGEALRKKRAEIQMIFQDPFSSLNPRMRVFEIIAEPLRTHQAAKGKKLENQVYELMEVVGLDRSYARRYPHEFSGGQRQRIGIARALALKPKLIICDEPVSALDVSIQSQILNLMAKLQKDFQLTYIFIAHGLPAVKHISDRVAVMYLGKIVEITTKEKLFHQPFHPYTEGLLSAVPIPDPTLREQKHRIILEGDMPSPANPPSGCRFHTRCPYAQEQCKGEEPKLIEEKPDHFVACHFPLKEGHGVLIDQ</sequence>
<dbReference type="PANTHER" id="PTHR43776">
    <property type="entry name" value="TRANSPORT ATP-BINDING PROTEIN"/>
    <property type="match status" value="1"/>
</dbReference>
<dbReference type="InterPro" id="IPR003593">
    <property type="entry name" value="AAA+_ATPase"/>
</dbReference>
<name>A0A396SD70_9BACL</name>
<dbReference type="InterPro" id="IPR013563">
    <property type="entry name" value="Oligopep_ABC_C"/>
</dbReference>